<organism evidence="2 3">
    <name type="scientific">Fasciola hepatica</name>
    <name type="common">Liver fluke</name>
    <dbReference type="NCBI Taxonomy" id="6192"/>
    <lineage>
        <taxon>Eukaryota</taxon>
        <taxon>Metazoa</taxon>
        <taxon>Spiralia</taxon>
        <taxon>Lophotrochozoa</taxon>
        <taxon>Platyhelminthes</taxon>
        <taxon>Trematoda</taxon>
        <taxon>Digenea</taxon>
        <taxon>Plagiorchiida</taxon>
        <taxon>Echinostomata</taxon>
        <taxon>Echinostomatoidea</taxon>
        <taxon>Fasciolidae</taxon>
        <taxon>Fasciola</taxon>
    </lineage>
</organism>
<comment type="caution">
    <text evidence="2">The sequence shown here is derived from an EMBL/GenBank/DDBJ whole genome shotgun (WGS) entry which is preliminary data.</text>
</comment>
<feature type="signal peptide" evidence="1">
    <location>
        <begin position="1"/>
        <end position="19"/>
    </location>
</feature>
<feature type="chain" id="PRO_5020028442" description="CUB domain-containing protein" evidence="1">
    <location>
        <begin position="20"/>
        <end position="376"/>
    </location>
</feature>
<gene>
    <name evidence="2" type="ORF">D915_005998</name>
</gene>
<reference evidence="2" key="1">
    <citation type="submission" date="2019-03" db="EMBL/GenBank/DDBJ databases">
        <title>Improved annotation for the trematode Fasciola hepatica.</title>
        <authorList>
            <person name="Choi Y.-J."/>
            <person name="Martin J."/>
            <person name="Mitreva M."/>
        </authorList>
    </citation>
    <scope>NUCLEOTIDE SEQUENCE [LARGE SCALE GENOMIC DNA]</scope>
</reference>
<keyword evidence="1" id="KW-0732">Signal</keyword>
<evidence type="ECO:0000313" key="2">
    <source>
        <dbReference type="EMBL" id="THD23365.1"/>
    </source>
</evidence>
<protein>
    <recommendedName>
        <fullName evidence="4">CUB domain-containing protein</fullName>
    </recommendedName>
</protein>
<evidence type="ECO:0000313" key="3">
    <source>
        <dbReference type="Proteomes" id="UP000230066"/>
    </source>
</evidence>
<dbReference type="EMBL" id="JXXN02002186">
    <property type="protein sequence ID" value="THD23365.1"/>
    <property type="molecule type" value="Genomic_DNA"/>
</dbReference>
<proteinExistence type="predicted"/>
<keyword evidence="3" id="KW-1185">Reference proteome</keyword>
<sequence>MLSSVLVIVFGFIVLEASGNSKNNNCGPALLTAEDSLKYIQVPVASSCSWSLWAIRNESVLIYMNRNKTSQETNQCVNVTYAEGQYSDIICTPRGDVIDSDKQPFVITYTPPKTVSNNSGTFHVYYRMKNCGQYRLSASYEEQMFPIFAAPTDIPERHTCTWIIATNNKTPFEIKVERSQTPNQCVEVFCTKFDIICGDSVENVVECSEETARITFPVSGYPRTTKNFKVIYKSAAEKSPGAQNCDNVQLISGSKKHTFIVMNESEIITQGYQCTWSIDDLSDKPIRISLETLGTDTENQCVTVKCSGDQMHHEICALAGTNSFTCTTKPVFDIFSAGSSMEDVKNIQVTYQLDSAKANSSTLAVLVIIILFSQTQ</sequence>
<evidence type="ECO:0008006" key="4">
    <source>
        <dbReference type="Google" id="ProtNLM"/>
    </source>
</evidence>
<evidence type="ECO:0000256" key="1">
    <source>
        <dbReference type="SAM" id="SignalP"/>
    </source>
</evidence>
<dbReference type="AlphaFoldDB" id="A0A4E0R982"/>
<dbReference type="Proteomes" id="UP000230066">
    <property type="component" value="Unassembled WGS sequence"/>
</dbReference>
<accession>A0A4E0R982</accession>
<name>A0A4E0R982_FASHE</name>